<gene>
    <name evidence="1" type="primary">m540L</name>
    <name evidence="1" type="ORF">MT325_m540L</name>
</gene>
<evidence type="ECO:0000313" key="2">
    <source>
        <dbReference type="Proteomes" id="UP000246715"/>
    </source>
</evidence>
<organismHost>
    <name type="scientific">Paramecium bursaria</name>
    <dbReference type="NCBI Taxonomy" id="74790"/>
</organismHost>
<organism evidence="1 2">
    <name type="scientific">Paramecium bursaria Chlorella virus MT325</name>
    <name type="common">PBCV-MT325</name>
    <dbReference type="NCBI Taxonomy" id="346932"/>
    <lineage>
        <taxon>Viruses</taxon>
        <taxon>Varidnaviria</taxon>
        <taxon>Bamfordvirae</taxon>
        <taxon>Nucleocytoviricota</taxon>
        <taxon>Megaviricetes</taxon>
        <taxon>Algavirales</taxon>
        <taxon>Phycodnaviridae</taxon>
        <taxon>Chlorovirus</taxon>
        <taxon>Chlorovirus conductrix</taxon>
        <taxon>Paramecium bursaria Chlorella virus A1</taxon>
    </lineage>
</organism>
<dbReference type="EMBL" id="DQ491001">
    <property type="protein sequence ID" value="ABT14094.1"/>
    <property type="molecule type" value="Genomic_DNA"/>
</dbReference>
<evidence type="ECO:0000313" key="1">
    <source>
        <dbReference type="EMBL" id="ABT14094.1"/>
    </source>
</evidence>
<accession>A7IUS0</accession>
<reference evidence="1 2" key="1">
    <citation type="journal article" date="2007" name="Virology">
        <title>Sequence and annotation of the 314-kb MT325 and the 321-kb FR483 viruses that infect Chlorella Pbi.</title>
        <authorList>
            <person name="Fitzgerald L.A."/>
            <person name="Graves M.V."/>
            <person name="Li X."/>
            <person name="Feldblyum T."/>
            <person name="Hartigan J."/>
            <person name="Van Etten J.L."/>
        </authorList>
    </citation>
    <scope>NUCLEOTIDE SEQUENCE [LARGE SCALE GENOMIC DNA]</scope>
    <source>
        <strain evidence="1 2">MT325</strain>
    </source>
</reference>
<dbReference type="Proteomes" id="UP000246715">
    <property type="component" value="Segment"/>
</dbReference>
<proteinExistence type="predicted"/>
<protein>
    <submittedName>
        <fullName evidence="1">Uncharacterized protein m540L</fullName>
    </submittedName>
</protein>
<sequence length="92" mass="10459">MVWYRGTVREYVGVHCPDRAVVHYGPQAPCVKRSPQVHCVLYHNYCCGSARGTACRRHDHPDILRQEDAAGQSLCPSPLCMRNPRKHFDAPE</sequence>
<name>A7IUS0_PBCVM</name>